<evidence type="ECO:0000313" key="5">
    <source>
        <dbReference type="EMBL" id="RAH57866.1"/>
    </source>
</evidence>
<dbReference type="InterPro" id="IPR034862">
    <property type="entry name" value="Fungal_Mei2-like_RRM3"/>
</dbReference>
<accession>A0A8G1R0K8</accession>
<gene>
    <name evidence="5" type="ORF">BO85DRAFT_370929</name>
</gene>
<feature type="domain" description="RRM" evidence="4">
    <location>
        <begin position="459"/>
        <end position="543"/>
    </location>
</feature>
<keyword evidence="6" id="KW-1185">Reference proteome</keyword>
<evidence type="ECO:0000256" key="3">
    <source>
        <dbReference type="SAM" id="MobiDB-lite"/>
    </source>
</evidence>
<feature type="region of interest" description="Disordered" evidence="3">
    <location>
        <begin position="1"/>
        <end position="50"/>
    </location>
</feature>
<proteinExistence type="predicted"/>
<evidence type="ECO:0000313" key="6">
    <source>
        <dbReference type="Proteomes" id="UP000249526"/>
    </source>
</evidence>
<dbReference type="InterPro" id="IPR007201">
    <property type="entry name" value="Mei2-like_Rrm_C"/>
</dbReference>
<keyword evidence="1 2" id="KW-0694">RNA-binding</keyword>
<dbReference type="PANTHER" id="PTHR23189">
    <property type="entry name" value="RNA RECOGNITION MOTIF-CONTAINING"/>
    <property type="match status" value="1"/>
</dbReference>
<dbReference type="Pfam" id="PF20945">
    <property type="entry name" value="RMP1"/>
    <property type="match status" value="1"/>
</dbReference>
<dbReference type="InterPro" id="IPR035979">
    <property type="entry name" value="RBD_domain_sf"/>
</dbReference>
<feature type="compositionally biased region" description="Polar residues" evidence="3">
    <location>
        <begin position="716"/>
        <end position="729"/>
    </location>
</feature>
<dbReference type="CDD" id="cd12532">
    <property type="entry name" value="RRM3_MEI2_fungi"/>
    <property type="match status" value="1"/>
</dbReference>
<dbReference type="InterPro" id="IPR000504">
    <property type="entry name" value="RRM_dom"/>
</dbReference>
<reference evidence="5 6" key="1">
    <citation type="submission" date="2018-02" db="EMBL/GenBank/DDBJ databases">
        <title>The genomes of Aspergillus section Nigri reveals drivers in fungal speciation.</title>
        <authorList>
            <consortium name="DOE Joint Genome Institute"/>
            <person name="Vesth T.C."/>
            <person name="Nybo J."/>
            <person name="Theobald S."/>
            <person name="Brandl J."/>
            <person name="Frisvad J.C."/>
            <person name="Nielsen K.F."/>
            <person name="Lyhne E.K."/>
            <person name="Kogle M.E."/>
            <person name="Kuo A."/>
            <person name="Riley R."/>
            <person name="Clum A."/>
            <person name="Nolan M."/>
            <person name="Lipzen A."/>
            <person name="Salamov A."/>
            <person name="Henrissat B."/>
            <person name="Wiebenga A."/>
            <person name="De vries R.P."/>
            <person name="Grigoriev I.V."/>
            <person name="Mortensen U.H."/>
            <person name="Andersen M.R."/>
            <person name="Baker S.E."/>
        </authorList>
    </citation>
    <scope>NUCLEOTIDE SEQUENCE [LARGE SCALE GENOMIC DNA]</scope>
    <source>
        <strain evidence="5 6">CBS 112811</strain>
    </source>
</reference>
<evidence type="ECO:0000256" key="2">
    <source>
        <dbReference type="PROSITE-ProRule" id="PRU00176"/>
    </source>
</evidence>
<evidence type="ECO:0000259" key="4">
    <source>
        <dbReference type="PROSITE" id="PS50102"/>
    </source>
</evidence>
<name>A0A8G1R0K8_9EURO</name>
<feature type="region of interest" description="Disordered" evidence="3">
    <location>
        <begin position="363"/>
        <end position="382"/>
    </location>
</feature>
<feature type="region of interest" description="Disordered" evidence="3">
    <location>
        <begin position="713"/>
        <end position="763"/>
    </location>
</feature>
<evidence type="ECO:0000256" key="1">
    <source>
        <dbReference type="ARBA" id="ARBA00022884"/>
    </source>
</evidence>
<feature type="compositionally biased region" description="Polar residues" evidence="3">
    <location>
        <begin position="1"/>
        <end position="28"/>
    </location>
</feature>
<dbReference type="GO" id="GO:0000172">
    <property type="term" value="C:ribonuclease MRP complex"/>
    <property type="evidence" value="ECO:0007669"/>
    <property type="project" value="InterPro"/>
</dbReference>
<protein>
    <submittedName>
        <fullName evidence="5">Meiosis protein MEI2</fullName>
    </submittedName>
</protein>
<dbReference type="AlphaFoldDB" id="A0A8G1R0K8"/>
<dbReference type="InterPro" id="IPR047204">
    <property type="entry name" value="RMP1_RBD"/>
</dbReference>
<dbReference type="EMBL" id="KZ825061">
    <property type="protein sequence ID" value="RAH57866.1"/>
    <property type="molecule type" value="Genomic_DNA"/>
</dbReference>
<feature type="compositionally biased region" description="Basic residues" evidence="3">
    <location>
        <begin position="750"/>
        <end position="762"/>
    </location>
</feature>
<dbReference type="RefSeq" id="XP_025515788.1">
    <property type="nucleotide sequence ID" value="XM_025655978.1"/>
</dbReference>
<sequence>MRPNDTSHSLSSPVSTNDIGSANGSPDTKLTAYSPEDMRSTCLRSDSNVGDPLGDIGKRKLYLTSSSDPFLVSTNTSTRVQLSPTAASFTPIGVADNVLSRSKAPSLSRGFSGVGYLTASSDIDPCEARNGPLQASDRYSLKYGVIGNSQSDTRNRPNIMDYQTFGSENHSRALVIENVPKNLTYMSLAGFFNRREFSSLRGPVLSELNSMGKVYVAFTDSREATKAIEKVKVLRPEWHISTIAPKEYVKHVEPSLLPQTSNYEGQLLVTVYYDGRNPNLNQHTVARSLETLSMTFGDIRSFTSLPTEQENIGEFHIEYFNTRDAENVLTTLNGTSVDDCILDISLFRPDIEERKCELPFTAETPSREEFPPAEEASFTKSTSWTSVRPGRASFMELSPTGRSTVPPGEHASLIDWMSKAGERIFPSPRRELSRYPDLRMGSQNAVDIERIRLGLDVRTTIMLRNIPNKIDQAMLKAIVDETSHGKYDFMYLRIDFANNCNVGYAFINFEDPIDIIDFINARAGRTWNCFNSDKVAEVSYATIQGKDCLVQKFRNSSVMLEHPSFRPKIFQTGTGPLAGTEDRFPGPDNPSKMRRSIENAEHHFSGLFAPRVGQQYRDEQRRRRSQFDRGTTAAEREVVYVRTLAPRPFSAVVADGQFSTLGTVLIATLARLAKATGIDKDLRLSSQTEKASTGPIYGTDAQRREDMGVILCRPEGSSTPTLLSGTQVPEISPRAHDEVSLKAPESTVGSKKKSMRKKKRKKDAIDDLFDSLL</sequence>
<dbReference type="Proteomes" id="UP000249526">
    <property type="component" value="Unassembled WGS sequence"/>
</dbReference>
<dbReference type="PROSITE" id="PS50102">
    <property type="entry name" value="RRM"/>
    <property type="match status" value="1"/>
</dbReference>
<dbReference type="GeneID" id="37159380"/>
<dbReference type="SUPFAM" id="SSF54928">
    <property type="entry name" value="RNA-binding domain, RBD"/>
    <property type="match status" value="1"/>
</dbReference>
<dbReference type="GO" id="GO:0042134">
    <property type="term" value="F:rRNA primary transcript binding"/>
    <property type="evidence" value="ECO:0007669"/>
    <property type="project" value="InterPro"/>
</dbReference>
<dbReference type="Pfam" id="PF04059">
    <property type="entry name" value="RRM_2"/>
    <property type="match status" value="1"/>
</dbReference>
<organism evidence="5 6">
    <name type="scientific">Aspergillus piperis CBS 112811</name>
    <dbReference type="NCBI Taxonomy" id="1448313"/>
    <lineage>
        <taxon>Eukaryota</taxon>
        <taxon>Fungi</taxon>
        <taxon>Dikarya</taxon>
        <taxon>Ascomycota</taxon>
        <taxon>Pezizomycotina</taxon>
        <taxon>Eurotiomycetes</taxon>
        <taxon>Eurotiomycetidae</taxon>
        <taxon>Eurotiales</taxon>
        <taxon>Aspergillaceae</taxon>
        <taxon>Aspergillus</taxon>
        <taxon>Aspergillus subgen. Circumdati</taxon>
    </lineage>
</organism>